<accession>A0A073JPA4</accession>
<dbReference type="PATRIC" id="fig|1598.90.peg.1160"/>
<dbReference type="AlphaFoldDB" id="A0A073JPA4"/>
<proteinExistence type="predicted"/>
<gene>
    <name evidence="1" type="ORF">LR3_04615</name>
</gene>
<name>A0A073JPA4_LIMRT</name>
<organism evidence="1 2">
    <name type="scientific">Limosilactobacillus reuteri</name>
    <name type="common">Lactobacillus reuteri</name>
    <dbReference type="NCBI Taxonomy" id="1598"/>
    <lineage>
        <taxon>Bacteria</taxon>
        <taxon>Bacillati</taxon>
        <taxon>Bacillota</taxon>
        <taxon>Bacilli</taxon>
        <taxon>Lactobacillales</taxon>
        <taxon>Lactobacillaceae</taxon>
        <taxon>Limosilactobacillus</taxon>
    </lineage>
</organism>
<sequence>MCSYTISVNITPKETQSLKTPITKEDHYYHCSSKRERITFKKDSITISGTRGSEIDTNFGLFTVRSTYQFSILKSFIYYLGCWGPFDIEKITFNVHNETSEILELDQEKLNNFFCNPLDFDFPKEKLENIFEIEDSKNRLVTALAYQIYGAESQDTFERFANNWRCFNHIYNCVNGDTSDTDGIQKVLKDVEETNLSDLSDPIEISKEFINNLPKTRLLGWLSQKNRNLDSFKNLSGIERMKDKELIKKVKELILPEFPGIKYDIDKNDDKYSNREERNVYKKIRRLEGSGNYPFDYLLLTIAYTKYLRNKYFHGEYRSPQLIFKDNDILNELNKTAEVLQKLNWVLLDRYYQKLYVENF</sequence>
<evidence type="ECO:0000313" key="1">
    <source>
        <dbReference type="EMBL" id="KEK14929.1"/>
    </source>
</evidence>
<evidence type="ECO:0000313" key="2">
    <source>
        <dbReference type="Proteomes" id="UP000027731"/>
    </source>
</evidence>
<dbReference type="Proteomes" id="UP000027731">
    <property type="component" value="Unassembled WGS sequence"/>
</dbReference>
<comment type="caution">
    <text evidence="1">The sequence shown here is derived from an EMBL/GenBank/DDBJ whole genome shotgun (WGS) entry which is preliminary data.</text>
</comment>
<protein>
    <submittedName>
        <fullName evidence="1">Uncharacterized protein</fullName>
    </submittedName>
</protein>
<dbReference type="EMBL" id="JOSX01000019">
    <property type="protein sequence ID" value="KEK14929.1"/>
    <property type="molecule type" value="Genomic_DNA"/>
</dbReference>
<reference evidence="1 2" key="1">
    <citation type="submission" date="2014-06" db="EMBL/GenBank/DDBJ databases">
        <title>Genetic determinant of reutericyclin biosynthesis of Lactobacillus reuteri.</title>
        <authorList>
            <person name="Lin X."/>
            <person name="Duar R."/>
            <person name="Walter J."/>
            <person name="Gaenzle M."/>
        </authorList>
    </citation>
    <scope>NUCLEOTIDE SEQUENCE [LARGE SCALE GENOMIC DNA]</scope>
    <source>
        <strain evidence="1 2">LTH2584</strain>
    </source>
</reference>